<gene>
    <name evidence="1" type="ORF">ACFFU1_05760</name>
</gene>
<dbReference type="Gene3D" id="3.40.630.30">
    <property type="match status" value="1"/>
</dbReference>
<proteinExistence type="predicted"/>
<evidence type="ECO:0000313" key="2">
    <source>
        <dbReference type="Proteomes" id="UP001589590"/>
    </source>
</evidence>
<organism evidence="1 2">
    <name type="scientific">Algibacter miyuki</name>
    <dbReference type="NCBI Taxonomy" id="1306933"/>
    <lineage>
        <taxon>Bacteria</taxon>
        <taxon>Pseudomonadati</taxon>
        <taxon>Bacteroidota</taxon>
        <taxon>Flavobacteriia</taxon>
        <taxon>Flavobacteriales</taxon>
        <taxon>Flavobacteriaceae</taxon>
        <taxon>Algibacter</taxon>
    </lineage>
</organism>
<dbReference type="Proteomes" id="UP001589590">
    <property type="component" value="Unassembled WGS sequence"/>
</dbReference>
<dbReference type="SUPFAM" id="SSF55729">
    <property type="entry name" value="Acyl-CoA N-acyltransferases (Nat)"/>
    <property type="match status" value="1"/>
</dbReference>
<dbReference type="EMBL" id="JBHMFA010000004">
    <property type="protein sequence ID" value="MFB9104391.1"/>
    <property type="molecule type" value="Genomic_DNA"/>
</dbReference>
<reference evidence="1 2" key="1">
    <citation type="submission" date="2024-09" db="EMBL/GenBank/DDBJ databases">
        <authorList>
            <person name="Sun Q."/>
            <person name="Mori K."/>
        </authorList>
    </citation>
    <scope>NUCLEOTIDE SEQUENCE [LARGE SCALE GENOMIC DNA]</scope>
    <source>
        <strain evidence="1 2">CECT 8300</strain>
    </source>
</reference>
<protein>
    <submittedName>
        <fullName evidence="1">GNAT family N-acetyltransferase</fullName>
    </submittedName>
</protein>
<keyword evidence="2" id="KW-1185">Reference proteome</keyword>
<dbReference type="RefSeq" id="WP_290271140.1">
    <property type="nucleotide sequence ID" value="NZ_JAUFQP010000010.1"/>
</dbReference>
<comment type="caution">
    <text evidence="1">The sequence shown here is derived from an EMBL/GenBank/DDBJ whole genome shotgun (WGS) entry which is preliminary data.</text>
</comment>
<dbReference type="InterPro" id="IPR016181">
    <property type="entry name" value="Acyl_CoA_acyltransferase"/>
</dbReference>
<accession>A0ABV5GXM4</accession>
<sequence>MDENLSAYKVIKYTHVYYDAWNRFVENSKNGSFLFHRDFMEYHKERFEDYSLMVFKKETLMAILPANISGNCVFSHQGLTYGGIVLSKTTAFQSTLGTLYAILEFLFENDIENLYLKEIPDIYHLKPSGELPYLLHSLKAETYRNDVSMAIKLDAPFKFSTLRKRQLKKANKNDLVVKKETNFSTFWNTILIPNLKTKHQTKPTHALAEITLLHAKFPNNIKQYNVYDCDELLAGCTVFETESVVHLQYISTEKVKNVGALDFLVNFLITDVYKDKRYFDFGISNENEGKNINEGLLNWKQSFGASAVIHRFYNIEVQNYSALKNIMI</sequence>
<name>A0ABV5GXM4_9FLAO</name>
<evidence type="ECO:0000313" key="1">
    <source>
        <dbReference type="EMBL" id="MFB9104391.1"/>
    </source>
</evidence>